<feature type="transmembrane region" description="Helical" evidence="5">
    <location>
        <begin position="14"/>
        <end position="39"/>
    </location>
</feature>
<evidence type="ECO:0000256" key="7">
    <source>
        <dbReference type="SAM" id="MobiDB-lite"/>
    </source>
</evidence>
<accession>A0A8J3QSE3</accession>
<proteinExistence type="inferred from homology"/>
<dbReference type="AlphaFoldDB" id="A0A8J3QSE3"/>
<keyword evidence="5 6" id="KW-0520">NAD</keyword>
<dbReference type="EMBL" id="BONZ01000030">
    <property type="protein sequence ID" value="GIH15097.1"/>
    <property type="molecule type" value="Genomic_DNA"/>
</dbReference>
<protein>
    <recommendedName>
        <fullName evidence="5">NADH-quinone oxidoreductase subunit H</fullName>
        <ecNumber evidence="5">7.1.1.-</ecNumber>
    </recommendedName>
    <alternativeName>
        <fullName evidence="5">NADH dehydrogenase I subunit H</fullName>
    </alternativeName>
    <alternativeName>
        <fullName evidence="5">NDH-1 subunit H</fullName>
    </alternativeName>
</protein>
<evidence type="ECO:0000256" key="6">
    <source>
        <dbReference type="RuleBase" id="RU000471"/>
    </source>
</evidence>
<dbReference type="NCBIfam" id="NF004743">
    <property type="entry name" value="PRK06076.1-4"/>
    <property type="match status" value="1"/>
</dbReference>
<feature type="transmembrane region" description="Helical" evidence="5">
    <location>
        <begin position="291"/>
        <end position="311"/>
    </location>
</feature>
<dbReference type="PANTHER" id="PTHR11432:SF3">
    <property type="entry name" value="NADH-UBIQUINONE OXIDOREDUCTASE CHAIN 1"/>
    <property type="match status" value="1"/>
</dbReference>
<dbReference type="RefSeq" id="WP_203918765.1">
    <property type="nucleotide sequence ID" value="NZ_BONZ01000030.1"/>
</dbReference>
<dbReference type="GO" id="GO:0003954">
    <property type="term" value="F:NADH dehydrogenase activity"/>
    <property type="evidence" value="ECO:0007669"/>
    <property type="project" value="TreeGrafter"/>
</dbReference>
<name>A0A8J3QSE3_9ACTN</name>
<dbReference type="GO" id="GO:0005886">
    <property type="term" value="C:plasma membrane"/>
    <property type="evidence" value="ECO:0007669"/>
    <property type="project" value="UniProtKB-SubCell"/>
</dbReference>
<keyword evidence="3 5" id="KW-1133">Transmembrane helix</keyword>
<keyword evidence="5" id="KW-1003">Cell membrane</keyword>
<keyword evidence="5" id="KW-0830">Ubiquinone</keyword>
<feature type="transmembrane region" description="Helical" evidence="5">
    <location>
        <begin position="85"/>
        <end position="105"/>
    </location>
</feature>
<dbReference type="GO" id="GO:0009060">
    <property type="term" value="P:aerobic respiration"/>
    <property type="evidence" value="ECO:0007669"/>
    <property type="project" value="TreeGrafter"/>
</dbReference>
<feature type="transmembrane region" description="Helical" evidence="5">
    <location>
        <begin position="323"/>
        <end position="345"/>
    </location>
</feature>
<dbReference type="GO" id="GO:0048038">
    <property type="term" value="F:quinone binding"/>
    <property type="evidence" value="ECO:0007669"/>
    <property type="project" value="UniProtKB-KW"/>
</dbReference>
<dbReference type="Proteomes" id="UP000642748">
    <property type="component" value="Unassembled WGS sequence"/>
</dbReference>
<comment type="subcellular location">
    <subcellularLocation>
        <location evidence="5 6">Cell membrane</location>
        <topology evidence="5 6">Multi-pass membrane protein</topology>
    </subcellularLocation>
    <subcellularLocation>
        <location evidence="1">Membrane</location>
        <topology evidence="1">Multi-pass membrane protein</topology>
    </subcellularLocation>
</comment>
<dbReference type="PANTHER" id="PTHR11432">
    <property type="entry name" value="NADH DEHYDROGENASE SUBUNIT 1"/>
    <property type="match status" value="1"/>
</dbReference>
<feature type="compositionally biased region" description="Low complexity" evidence="7">
    <location>
        <begin position="424"/>
        <end position="437"/>
    </location>
</feature>
<dbReference type="Pfam" id="PF00146">
    <property type="entry name" value="NADHdh"/>
    <property type="match status" value="1"/>
</dbReference>
<comment type="catalytic activity">
    <reaction evidence="5">
        <text>a quinone + NADH + 5 H(+)(in) = a quinol + NAD(+) + 4 H(+)(out)</text>
        <dbReference type="Rhea" id="RHEA:57888"/>
        <dbReference type="ChEBI" id="CHEBI:15378"/>
        <dbReference type="ChEBI" id="CHEBI:24646"/>
        <dbReference type="ChEBI" id="CHEBI:57540"/>
        <dbReference type="ChEBI" id="CHEBI:57945"/>
        <dbReference type="ChEBI" id="CHEBI:132124"/>
    </reaction>
</comment>
<comment type="caution">
    <text evidence="8">The sequence shown here is derived from an EMBL/GenBank/DDBJ whole genome shotgun (WGS) entry which is preliminary data.</text>
</comment>
<evidence type="ECO:0000256" key="2">
    <source>
        <dbReference type="ARBA" id="ARBA00022692"/>
    </source>
</evidence>
<evidence type="ECO:0000256" key="3">
    <source>
        <dbReference type="ARBA" id="ARBA00022989"/>
    </source>
</evidence>
<keyword evidence="9" id="KW-1185">Reference proteome</keyword>
<evidence type="ECO:0000256" key="4">
    <source>
        <dbReference type="ARBA" id="ARBA00023136"/>
    </source>
</evidence>
<feature type="region of interest" description="Disordered" evidence="7">
    <location>
        <begin position="381"/>
        <end position="476"/>
    </location>
</feature>
<feature type="transmembrane region" description="Helical" evidence="5">
    <location>
        <begin position="249"/>
        <end position="271"/>
    </location>
</feature>
<feature type="transmembrane region" description="Helical" evidence="5">
    <location>
        <begin position="125"/>
        <end position="145"/>
    </location>
</feature>
<feature type="transmembrane region" description="Helical" evidence="5">
    <location>
        <begin position="357"/>
        <end position="374"/>
    </location>
</feature>
<sequence>MASGPALADFGHDAWWLIVLKIIVIFAFLNVMTIFTIVFERKVVARMQQRTGLNQVGPRGWLQSLMDGLKLILKESVMPTEVRRVVYVIAPAISAICAFVAFSVIPFGPEVSIAGHRTPLQLTDLPVAVLLVFACSAIGVYGVVLGGWASGSPYPLYGAVRSAAQLISYEVAMGLPLVAVLINSGSLSTSQIVAGQTRVWYGIILAPSLVSYFIAGVGETNRAPFDLPEAESELVGGFHTEYSSVMFMLFYLAEYINMITVSALCTTLFLGGWRAPWPLSMVDHGVLNRGWWPLLWLVAKILILLFVFVWVRATLPRLRYDQFMRLGWKVLVPGNLLWIVVVAALRTAGLGGLPARIGIGVGVAVLALLIVSLWPGGARPASGPADSPAPAPGSAPGGYPLPPMDLVVPPSPRTRRLVTDRSTAPAAGGSPGAEAGAAAGGSPGAEAGLDPVQQPVQTLLEAPLVGPAEDRPQGPQ</sequence>
<gene>
    <name evidence="8" type="primary">nuoH_3</name>
    <name evidence="5" type="synonym">nuoH</name>
    <name evidence="8" type="ORF">Raf01_32690</name>
</gene>
<evidence type="ECO:0000313" key="9">
    <source>
        <dbReference type="Proteomes" id="UP000642748"/>
    </source>
</evidence>
<dbReference type="PROSITE" id="PS00668">
    <property type="entry name" value="COMPLEX1_ND1_2"/>
    <property type="match status" value="1"/>
</dbReference>
<keyword evidence="5" id="KW-0874">Quinone</keyword>
<comment type="subunit">
    <text evidence="5">NDH-1 is composed of 14 different subunits. Subunits NuoA, H, J, K, L, M, N constitute the membrane sector of the complex.</text>
</comment>
<feature type="compositionally biased region" description="Pro residues" evidence="7">
    <location>
        <begin position="387"/>
        <end position="403"/>
    </location>
</feature>
<evidence type="ECO:0000256" key="5">
    <source>
        <dbReference type="HAMAP-Rule" id="MF_01350"/>
    </source>
</evidence>
<dbReference type="EC" id="7.1.1.-" evidence="5"/>
<evidence type="ECO:0000256" key="1">
    <source>
        <dbReference type="ARBA" id="ARBA00004141"/>
    </source>
</evidence>
<dbReference type="InterPro" id="IPR018086">
    <property type="entry name" value="NADH_UbQ_OxRdtase_su1_CS"/>
</dbReference>
<keyword evidence="5" id="KW-1278">Translocase</keyword>
<reference evidence="8" key="1">
    <citation type="submission" date="2021-01" db="EMBL/GenBank/DDBJ databases">
        <title>Whole genome shotgun sequence of Rugosimonospora africana NBRC 104875.</title>
        <authorList>
            <person name="Komaki H."/>
            <person name="Tamura T."/>
        </authorList>
    </citation>
    <scope>NUCLEOTIDE SEQUENCE</scope>
    <source>
        <strain evidence="8">NBRC 104875</strain>
    </source>
</reference>
<evidence type="ECO:0000313" key="8">
    <source>
        <dbReference type="EMBL" id="GIH15097.1"/>
    </source>
</evidence>
<feature type="transmembrane region" description="Helical" evidence="5">
    <location>
        <begin position="199"/>
        <end position="218"/>
    </location>
</feature>
<keyword evidence="4 5" id="KW-0472">Membrane</keyword>
<organism evidence="8 9">
    <name type="scientific">Rugosimonospora africana</name>
    <dbReference type="NCBI Taxonomy" id="556532"/>
    <lineage>
        <taxon>Bacteria</taxon>
        <taxon>Bacillati</taxon>
        <taxon>Actinomycetota</taxon>
        <taxon>Actinomycetes</taxon>
        <taxon>Micromonosporales</taxon>
        <taxon>Micromonosporaceae</taxon>
        <taxon>Rugosimonospora</taxon>
    </lineage>
</organism>
<feature type="transmembrane region" description="Helical" evidence="5">
    <location>
        <begin position="166"/>
        <end position="187"/>
    </location>
</feature>
<comment type="function">
    <text evidence="5">NDH-1 shuttles electrons from NADH, via FMN and iron-sulfur (Fe-S) centers, to quinones in the respiratory chain. The immediate electron acceptor for the enzyme in this species is believed to be ubiquinone. Couples the redox reaction to proton translocation (for every two electrons transferred, four hydrogen ions are translocated across the cytoplasmic membrane), and thus conserves the redox energy in a proton gradient. This subunit may bind ubiquinone.</text>
</comment>
<dbReference type="GO" id="GO:0016655">
    <property type="term" value="F:oxidoreductase activity, acting on NAD(P)H, quinone or similar compound as acceptor"/>
    <property type="evidence" value="ECO:0007669"/>
    <property type="project" value="UniProtKB-UniRule"/>
</dbReference>
<dbReference type="HAMAP" id="MF_01350">
    <property type="entry name" value="NDH1_NuoH"/>
    <property type="match status" value="1"/>
</dbReference>
<dbReference type="InterPro" id="IPR001694">
    <property type="entry name" value="NADH_UbQ_OxRdtase_su1/FPO"/>
</dbReference>
<keyword evidence="2 5" id="KW-0812">Transmembrane</keyword>
<comment type="similarity">
    <text evidence="5 6">Belongs to the complex I subunit 1 family.</text>
</comment>